<dbReference type="PANTHER" id="PTHR43669">
    <property type="entry name" value="5-KETO-D-GLUCONATE 5-REDUCTASE"/>
    <property type="match status" value="1"/>
</dbReference>
<evidence type="ECO:0000256" key="1">
    <source>
        <dbReference type="ARBA" id="ARBA00006484"/>
    </source>
</evidence>
<dbReference type="InterPro" id="IPR036291">
    <property type="entry name" value="NAD(P)-bd_dom_sf"/>
</dbReference>
<comment type="caution">
    <text evidence="3">The sequence shown here is derived from an EMBL/GenBank/DDBJ whole genome shotgun (WGS) entry which is preliminary data.</text>
</comment>
<dbReference type="PRINTS" id="PR00080">
    <property type="entry name" value="SDRFAMILY"/>
</dbReference>
<dbReference type="InterPro" id="IPR020904">
    <property type="entry name" value="Sc_DH/Rdtase_CS"/>
</dbReference>
<keyword evidence="4" id="KW-1185">Reference proteome</keyword>
<dbReference type="RefSeq" id="WP_130355476.1">
    <property type="nucleotide sequence ID" value="NZ_SGXC01000001.1"/>
</dbReference>
<gene>
    <name evidence="3" type="ORF">EV675_0082</name>
</gene>
<dbReference type="PROSITE" id="PS00061">
    <property type="entry name" value="ADH_SHORT"/>
    <property type="match status" value="1"/>
</dbReference>
<dbReference type="PANTHER" id="PTHR43669:SF3">
    <property type="entry name" value="ALCOHOL DEHYDROGENASE, PUTATIVE (AFU_ORTHOLOGUE AFUA_3G03445)-RELATED"/>
    <property type="match status" value="1"/>
</dbReference>
<dbReference type="FunFam" id="3.40.50.720:FF:000084">
    <property type="entry name" value="Short-chain dehydrogenase reductase"/>
    <property type="match status" value="1"/>
</dbReference>
<evidence type="ECO:0000313" key="3">
    <source>
        <dbReference type="EMBL" id="RZS84080.1"/>
    </source>
</evidence>
<dbReference type="SUPFAM" id="SSF51735">
    <property type="entry name" value="NAD(P)-binding Rossmann-fold domains"/>
    <property type="match status" value="1"/>
</dbReference>
<reference evidence="3 4" key="1">
    <citation type="submission" date="2019-02" db="EMBL/GenBank/DDBJ databases">
        <title>Genomic Encyclopedia of Type Strains, Phase IV (KMG-IV): sequencing the most valuable type-strain genomes for metagenomic binning, comparative biology and taxonomic classification.</title>
        <authorList>
            <person name="Goeker M."/>
        </authorList>
    </citation>
    <scope>NUCLEOTIDE SEQUENCE [LARGE SCALE GENOMIC DNA]</scope>
    <source>
        <strain evidence="3 4">K24</strain>
    </source>
</reference>
<sequence>MNTRALERGASSSSGWLAGQVAVITGAASGIGRAVAERYLEEGALGVVCVDADRGGLDELAREHGSRVEPVIGDVRDHAVHERAVERALASYGGLDVLVGNAGLFDFRRPLRGYTASALAATMDELFAVNLRGYLYAAMAAREALEAAGGCMIFTASVASFHAGGGGVLYTMGKHAVVGLVRQLALELAPRVRVNGVGPGGTLTGLRGTQTLGHGDRQIDADPRAFDERVSAAVPLAFAQRPRDHAGLYVLLASRDNARAVTGEIFMSDGGVAARSI</sequence>
<comment type="similarity">
    <text evidence="1">Belongs to the short-chain dehydrogenases/reductases (SDR) family.</text>
</comment>
<protein>
    <submittedName>
        <fullName evidence="3">Cis-3,4-dihydrophenanthrene-3,4-diol dehydrogenase</fullName>
    </submittedName>
</protein>
<dbReference type="Proteomes" id="UP000292445">
    <property type="component" value="Unassembled WGS sequence"/>
</dbReference>
<name>A0A4Q7NHZ4_9BURK</name>
<proteinExistence type="inferred from homology"/>
<organism evidence="3 4">
    <name type="scientific">Pigmentiphaga kullae</name>
    <dbReference type="NCBI Taxonomy" id="151784"/>
    <lineage>
        <taxon>Bacteria</taxon>
        <taxon>Pseudomonadati</taxon>
        <taxon>Pseudomonadota</taxon>
        <taxon>Betaproteobacteria</taxon>
        <taxon>Burkholderiales</taxon>
        <taxon>Alcaligenaceae</taxon>
        <taxon>Pigmentiphaga</taxon>
    </lineage>
</organism>
<dbReference type="Gene3D" id="3.40.50.720">
    <property type="entry name" value="NAD(P)-binding Rossmann-like Domain"/>
    <property type="match status" value="1"/>
</dbReference>
<evidence type="ECO:0000313" key="4">
    <source>
        <dbReference type="Proteomes" id="UP000292445"/>
    </source>
</evidence>
<dbReference type="GO" id="GO:0016491">
    <property type="term" value="F:oxidoreductase activity"/>
    <property type="evidence" value="ECO:0007669"/>
    <property type="project" value="UniProtKB-KW"/>
</dbReference>
<dbReference type="AlphaFoldDB" id="A0A4Q7NHZ4"/>
<dbReference type="EMBL" id="SGXC01000001">
    <property type="protein sequence ID" value="RZS84080.1"/>
    <property type="molecule type" value="Genomic_DNA"/>
</dbReference>
<dbReference type="OrthoDB" id="9809287at2"/>
<dbReference type="PRINTS" id="PR00081">
    <property type="entry name" value="GDHRDH"/>
</dbReference>
<evidence type="ECO:0000256" key="2">
    <source>
        <dbReference type="ARBA" id="ARBA00023002"/>
    </source>
</evidence>
<accession>A0A4Q7NHZ4</accession>
<dbReference type="Pfam" id="PF13561">
    <property type="entry name" value="adh_short_C2"/>
    <property type="match status" value="1"/>
</dbReference>
<dbReference type="InterPro" id="IPR002347">
    <property type="entry name" value="SDR_fam"/>
</dbReference>
<keyword evidence="2" id="KW-0560">Oxidoreductase</keyword>